<dbReference type="PROSITE" id="PS50893">
    <property type="entry name" value="ABC_TRANSPORTER_2"/>
    <property type="match status" value="2"/>
</dbReference>
<evidence type="ECO:0000259" key="20">
    <source>
        <dbReference type="PROSITE" id="PS50893"/>
    </source>
</evidence>
<feature type="region of interest" description="Disordered" evidence="19">
    <location>
        <begin position="1359"/>
        <end position="1387"/>
    </location>
</feature>
<keyword evidence="14" id="KW-0238">DNA-binding</keyword>
<dbReference type="Gene3D" id="1.20.1580.10">
    <property type="entry name" value="ABC transporter ATPase like domain"/>
    <property type="match status" value="3"/>
</dbReference>
<dbReference type="InterPro" id="IPR003593">
    <property type="entry name" value="AAA+_ATPase"/>
</dbReference>
<dbReference type="SMART" id="SM00382">
    <property type="entry name" value="AAA"/>
    <property type="match status" value="4"/>
</dbReference>
<dbReference type="InterPro" id="IPR027417">
    <property type="entry name" value="P-loop_NTPase"/>
</dbReference>
<evidence type="ECO:0000256" key="7">
    <source>
        <dbReference type="ARBA" id="ARBA00022741"/>
    </source>
</evidence>
<evidence type="ECO:0000256" key="8">
    <source>
        <dbReference type="ARBA" id="ARBA00022763"/>
    </source>
</evidence>
<feature type="domain" description="ABC transporter" evidence="20">
    <location>
        <begin position="1043"/>
        <end position="1565"/>
    </location>
</feature>
<evidence type="ECO:0000256" key="16">
    <source>
        <dbReference type="ARBA" id="ARBA00038000"/>
    </source>
</evidence>
<evidence type="ECO:0000256" key="2">
    <source>
        <dbReference type="ARBA" id="ARBA00022475"/>
    </source>
</evidence>
<keyword evidence="15" id="KW-0234">DNA repair</keyword>
<dbReference type="SUPFAM" id="SSF52540">
    <property type="entry name" value="P-loop containing nucleoside triphosphate hydrolases"/>
    <property type="match status" value="4"/>
</dbReference>
<evidence type="ECO:0000313" key="22">
    <source>
        <dbReference type="Proteomes" id="UP000789752"/>
    </source>
</evidence>
<accession>A0ABM8U071</accession>
<evidence type="ECO:0000256" key="14">
    <source>
        <dbReference type="ARBA" id="ARBA00023125"/>
    </source>
</evidence>
<evidence type="ECO:0000256" key="13">
    <source>
        <dbReference type="ARBA" id="ARBA00022881"/>
    </source>
</evidence>
<keyword evidence="2" id="KW-1003">Cell membrane</keyword>
<evidence type="ECO:0000256" key="5">
    <source>
        <dbReference type="ARBA" id="ARBA00022723"/>
    </source>
</evidence>
<keyword evidence="22" id="KW-1185">Reference proteome</keyword>
<dbReference type="InterPro" id="IPR013815">
    <property type="entry name" value="ATP_grasp_subdomain_1"/>
</dbReference>
<dbReference type="Gene3D" id="1.10.8.280">
    <property type="entry name" value="ABC transporter ATPase domain-like"/>
    <property type="match status" value="1"/>
</dbReference>
<evidence type="ECO:0000256" key="15">
    <source>
        <dbReference type="ARBA" id="ARBA00023204"/>
    </source>
</evidence>
<evidence type="ECO:0000256" key="11">
    <source>
        <dbReference type="ARBA" id="ARBA00022833"/>
    </source>
</evidence>
<dbReference type="Proteomes" id="UP000789752">
    <property type="component" value="Unassembled WGS sequence"/>
</dbReference>
<evidence type="ECO:0000256" key="1">
    <source>
        <dbReference type="ARBA" id="ARBA00004496"/>
    </source>
</evidence>
<comment type="similarity">
    <text evidence="16">Belongs to the ABC transporter superfamily. UvrA family.</text>
</comment>
<evidence type="ECO:0000256" key="12">
    <source>
        <dbReference type="ARBA" id="ARBA00022840"/>
    </source>
</evidence>
<dbReference type="InterPro" id="IPR003439">
    <property type="entry name" value="ABC_transporter-like_ATP-bd"/>
</dbReference>
<reference evidence="21 22" key="1">
    <citation type="submission" date="2021-04" db="EMBL/GenBank/DDBJ databases">
        <authorList>
            <person name="Vanwijnsberghe S."/>
        </authorList>
    </citation>
    <scope>NUCLEOTIDE SEQUENCE [LARGE SCALE GENOMIC DNA]</scope>
    <source>
        <strain evidence="21 22">LMG 32171</strain>
    </source>
</reference>
<dbReference type="Pfam" id="PF17760">
    <property type="entry name" value="UvrA_inter"/>
    <property type="match status" value="1"/>
</dbReference>
<evidence type="ECO:0000256" key="19">
    <source>
        <dbReference type="SAM" id="MobiDB-lite"/>
    </source>
</evidence>
<feature type="region of interest" description="Disordered" evidence="19">
    <location>
        <begin position="1659"/>
        <end position="1683"/>
    </location>
</feature>
<keyword evidence="13" id="KW-0267">Excision nuclease</keyword>
<evidence type="ECO:0000256" key="6">
    <source>
        <dbReference type="ARBA" id="ARBA00022737"/>
    </source>
</evidence>
<evidence type="ECO:0000256" key="18">
    <source>
        <dbReference type="ARBA" id="ARBA00042156"/>
    </source>
</evidence>
<organism evidence="21 22">
    <name type="scientific">Paraburkholderia gardini</name>
    <dbReference type="NCBI Taxonomy" id="2823469"/>
    <lineage>
        <taxon>Bacteria</taxon>
        <taxon>Pseudomonadati</taxon>
        <taxon>Pseudomonadota</taxon>
        <taxon>Betaproteobacteria</taxon>
        <taxon>Burkholderiales</taxon>
        <taxon>Burkholderiaceae</taxon>
        <taxon>Paraburkholderia</taxon>
    </lineage>
</organism>
<dbReference type="Gene3D" id="3.30.1490.20">
    <property type="entry name" value="ATP-grasp fold, A domain"/>
    <property type="match status" value="1"/>
</dbReference>
<dbReference type="PANTHER" id="PTHR43152">
    <property type="entry name" value="UVRABC SYSTEM PROTEIN A"/>
    <property type="match status" value="1"/>
</dbReference>
<dbReference type="PANTHER" id="PTHR43152:SF3">
    <property type="entry name" value="UVRABC SYSTEM PROTEIN A"/>
    <property type="match status" value="1"/>
</dbReference>
<name>A0ABM8U071_9BURK</name>
<dbReference type="InterPro" id="IPR004602">
    <property type="entry name" value="UvrA"/>
</dbReference>
<dbReference type="InterPro" id="IPR041102">
    <property type="entry name" value="UvrA_inter"/>
</dbReference>
<dbReference type="InterPro" id="IPR041552">
    <property type="entry name" value="UvrA_DNA-bd"/>
</dbReference>
<sequence>MAGRTSIRGGAGRPRHWLNSFRRTDKLSSNGTNRGTIRIRGARQHNLKNLDLDLHTGEMTVVTGPSGSGKSSLVFDTLYAEGQRRYVETFSAYARQFLDRMDRPQVDRVDGVPPAIAIDQTNPVRSSRSTVGTMTELNDHLKLLYARGAELFDRVTAQPVRHDTPETVYADLMARTAGTDPRLAVTFPVELPETATQVEVEQWLSASGYTRVQAQRDVVSPTGARKVLDVVADRFRLHQTEKVRALEAIEASLKRGAGRVNVYVLPQVPEDSAEPRIWRFSTGLHNPDSDLRYADPQPALFSFNSAYGACETCRGFGRVIGVDLGLVIPDGRKTLRGGAIKPMQTPAWKECQDDLMRYAAKADIPRDTAWSSLSQAQRDWVIDGSPDWDGKWQSQWYGVKRFFAYLESKAYKMHIRVLLSKYRSYTPCETCGGARLKTESLLWRLGTKPNADAVLDAANRFLPRGVDWSRAQLEALPGLTVHDLMLLPIERIRRFFDDITLPGVLLDDALKLLLAEVRTRLKYLCDVGLGYLTLDRQSRTLSGGEVQRINLTTALGTSLTKTLFVLDEPSIGLHPRDLNRIVEAMHRLRDAGNTLVVVEHDPSVMLAADRLIDMGPGPGERGGTIIYDGTPDNIRTAGTLTGEYLSGRRHVADASRWSRRPVEAGTPRIVLEGAREHNLRDVTVGIPLQRLVCVTGVSGSGKSTLLQDVLHPAMARHFGKATDSPGAFRSLEGADRVSDVVFVDQSPIGKTARSNPASYVGAFDEIRKLFAKAPLAAQRGYTAGTFSFNSGDGRCPTCGGSGFEHIEMQFLSDVYLRCPDCDGRRYRAEVLEVKIERGNPSRALSVADVLELTVHEATEYFAADAEVLRVLQPIVDVGLEYVKLGQPVPTLSGGEAQRLKLAGFLAETAQAKTPRGAKQAAAAAGKLFMFDEPTTGLHFDDIAKLMQAFGKLLAGGHSLIVIEHNLDVIRAADWIIDLGPEGGDGGGRVLCAGTPDEVKECEESHTGRALLQYDESMGVEVAPASQGVPLQTALTAARARRAVEGEDVVRIVNAREHNLKSLDVDIPHGKFNVVTGVSGSGKSTLAFDILFHEGQRRYLESLNAYARSIVQPAGRPEVDAVYGIPPTVAIEQRLSRGGRKSTVATTSEVWHFLRLLYVKLGLQHCIHDGTPVTAQSVESIAAQLLRDHRGQHVGLLAPLVVNRKGVYTDLAKWAKARGNTHLRVDGEFVPVDPWPKLDRFREHTIELPVADLVVSADHEAQLRRALDDTLEAGKGVIHLLAPLDGLHAAMNGKGETGHVGEVKVLSVKRACPVCGTSYPELDPRMFSYNSKHGWCTTCVGTGLALTREQRAAYDDTVIVDDNRGREQSLPSEEQEPEGVGDEPCPDCSGTRLNPVARAVTFDGQPIVDVARWTVSQTRQWVDSLELTGRDAGIARDVVSEIGSRLQFLEEVGLGYLSLDRAAPSLSGGEAQRIRLAAQLGSNLQGVCYVLDEPTIGLHPRDNQILLNALRKLGEKGNTLVVVEHDEDTIRRADHIIDIGPGAGKRGGNLVAQGSVKDLAAQAGSLTGQFLANPITHPLQPRRPVSPARKSAAAVPENWLTVHGGKLHNLQDVTVGIPLARLVAVTGVSGSGKSTLARDVLMANMLDAVGRSVLSSPATKRARKVAQADAPAKQSRSSVLARSAPRPALNVTHAWQGCESMTGWETIDRVLEVDQTPIGKTPRSCPATYIGVWDAIRRLFADTLEARARGYTASRFSFNTGDGRCPACEGQGVRTIGMSFLPDVKVLCDVCHGQRFNPETLAVTWRGKNIGDVLTMEIDEAVEFFAPLSNIAHPLQLMKDVGLGYLTLGQPSPTLSGGEAQRIKLVTELSKVRDDITRRGQKAPHTLYVLDEPTVGLHMADVAKLIRVLHRLVDAGHSVVVIEHDLDVIAEADWIIDLGPEGGVGGGTIVAATHPEGLVQVKASHTGRALAPVLARERNDAAESLEQSVAKTG</sequence>
<feature type="domain" description="ABC transporter" evidence="20">
    <location>
        <begin position="225"/>
        <end position="641"/>
    </location>
</feature>
<keyword evidence="11" id="KW-0862">Zinc</keyword>
<dbReference type="EMBL" id="CAJQYY010000005">
    <property type="protein sequence ID" value="CAG4891752.1"/>
    <property type="molecule type" value="Genomic_DNA"/>
</dbReference>
<evidence type="ECO:0000256" key="3">
    <source>
        <dbReference type="ARBA" id="ARBA00022490"/>
    </source>
</evidence>
<dbReference type="InterPro" id="IPR017871">
    <property type="entry name" value="ABC_transporter-like_CS"/>
</dbReference>
<feature type="compositionally biased region" description="Acidic residues" evidence="19">
    <location>
        <begin position="1372"/>
        <end position="1384"/>
    </location>
</feature>
<keyword evidence="5" id="KW-0479">Metal-binding</keyword>
<proteinExistence type="inferred from homology"/>
<protein>
    <recommendedName>
        <fullName evidence="17">UvrABC system protein A</fullName>
    </recommendedName>
    <alternativeName>
        <fullName evidence="18">Excinuclease ABC subunit A</fullName>
    </alternativeName>
</protein>
<dbReference type="NCBIfam" id="TIGR00630">
    <property type="entry name" value="uvra"/>
    <property type="match status" value="1"/>
</dbReference>
<evidence type="ECO:0000256" key="9">
    <source>
        <dbReference type="ARBA" id="ARBA00022769"/>
    </source>
</evidence>
<keyword evidence="10" id="KW-0863">Zinc-finger</keyword>
<comment type="subcellular location">
    <subcellularLocation>
        <location evidence="1">Cytoplasm</location>
    </subcellularLocation>
</comment>
<dbReference type="Gene3D" id="3.30.190.20">
    <property type="match status" value="1"/>
</dbReference>
<keyword evidence="12" id="KW-0067">ATP-binding</keyword>
<keyword evidence="3" id="KW-0963">Cytoplasm</keyword>
<evidence type="ECO:0000256" key="10">
    <source>
        <dbReference type="ARBA" id="ARBA00022771"/>
    </source>
</evidence>
<evidence type="ECO:0000256" key="4">
    <source>
        <dbReference type="ARBA" id="ARBA00022519"/>
    </source>
</evidence>
<keyword evidence="7" id="KW-0547">Nucleotide-binding</keyword>
<dbReference type="PROSITE" id="PS00211">
    <property type="entry name" value="ABC_TRANSPORTER_1"/>
    <property type="match status" value="3"/>
</dbReference>
<evidence type="ECO:0000256" key="17">
    <source>
        <dbReference type="ARBA" id="ARBA00039316"/>
    </source>
</evidence>
<keyword evidence="8" id="KW-0227">DNA damage</keyword>
<keyword evidence="4" id="KW-0472">Membrane</keyword>
<dbReference type="Pfam" id="PF17755">
    <property type="entry name" value="UvrA_DNA-bind"/>
    <property type="match status" value="1"/>
</dbReference>
<evidence type="ECO:0000313" key="21">
    <source>
        <dbReference type="EMBL" id="CAG4891752.1"/>
    </source>
</evidence>
<keyword evidence="9" id="KW-0228">DNA excision</keyword>
<gene>
    <name evidence="21" type="primary">uvrA_1</name>
    <name evidence="21" type="ORF">R54767_01188</name>
</gene>
<comment type="caution">
    <text evidence="21">The sequence shown here is derived from an EMBL/GenBank/DDBJ whole genome shotgun (WGS) entry which is preliminary data.</text>
</comment>
<dbReference type="Gene3D" id="3.40.50.300">
    <property type="entry name" value="P-loop containing nucleotide triphosphate hydrolases"/>
    <property type="match status" value="5"/>
</dbReference>
<keyword evidence="4" id="KW-0997">Cell inner membrane</keyword>
<keyword evidence="6" id="KW-0677">Repeat</keyword>